<feature type="transmembrane region" description="Helical" evidence="6">
    <location>
        <begin position="6"/>
        <end position="28"/>
    </location>
</feature>
<evidence type="ECO:0000256" key="2">
    <source>
        <dbReference type="ARBA" id="ARBA00022475"/>
    </source>
</evidence>
<keyword evidence="3 6" id="KW-0812">Transmembrane</keyword>
<comment type="caution">
    <text evidence="7">The sequence shown here is derived from an EMBL/GenBank/DDBJ whole genome shotgun (WGS) entry which is preliminary data.</text>
</comment>
<comment type="subcellular location">
    <subcellularLocation>
        <location evidence="1">Cell membrane</location>
        <topology evidence="1">Multi-pass membrane protein</topology>
    </subcellularLocation>
</comment>
<feature type="transmembrane region" description="Helical" evidence="6">
    <location>
        <begin position="40"/>
        <end position="65"/>
    </location>
</feature>
<feature type="transmembrane region" description="Helical" evidence="6">
    <location>
        <begin position="71"/>
        <end position="89"/>
    </location>
</feature>
<evidence type="ECO:0000256" key="4">
    <source>
        <dbReference type="ARBA" id="ARBA00022989"/>
    </source>
</evidence>
<dbReference type="PANTHER" id="PTHR30086">
    <property type="entry name" value="ARGININE EXPORTER PROTEIN ARGO"/>
    <property type="match status" value="1"/>
</dbReference>
<dbReference type="Pfam" id="PF01810">
    <property type="entry name" value="LysE"/>
    <property type="match status" value="1"/>
</dbReference>
<gene>
    <name evidence="7" type="ORF">GXW71_01880</name>
</gene>
<dbReference type="PANTHER" id="PTHR30086:SF19">
    <property type="entry name" value="THREONINE EFFLUX PROTEIN"/>
    <property type="match status" value="1"/>
</dbReference>
<evidence type="ECO:0000313" key="7">
    <source>
        <dbReference type="EMBL" id="MBR0663094.1"/>
    </source>
</evidence>
<dbReference type="EMBL" id="JAAGBB010000002">
    <property type="protein sequence ID" value="MBR0663094.1"/>
    <property type="molecule type" value="Genomic_DNA"/>
</dbReference>
<reference evidence="8" key="1">
    <citation type="journal article" date="2021" name="Syst. Appl. Microbiol.">
        <title>Roseomonas hellenica sp. nov., isolated from roots of wild-growing Alkanna tinctoria.</title>
        <authorList>
            <person name="Rat A."/>
            <person name="Naranjo H.D."/>
            <person name="Lebbe L."/>
            <person name="Cnockaert M."/>
            <person name="Krigas N."/>
            <person name="Grigoriadou K."/>
            <person name="Maloupa E."/>
            <person name="Willems A."/>
        </authorList>
    </citation>
    <scope>NUCLEOTIDE SEQUENCE [LARGE SCALE GENOMIC DNA]</scope>
    <source>
        <strain evidence="8">LMG 31523</strain>
    </source>
</reference>
<keyword evidence="2" id="KW-1003">Cell membrane</keyword>
<keyword evidence="4 6" id="KW-1133">Transmembrane helix</keyword>
<organism evidence="7 8">
    <name type="scientific">Plastoroseomonas hellenica</name>
    <dbReference type="NCBI Taxonomy" id="2687306"/>
    <lineage>
        <taxon>Bacteria</taxon>
        <taxon>Pseudomonadati</taxon>
        <taxon>Pseudomonadota</taxon>
        <taxon>Alphaproteobacteria</taxon>
        <taxon>Acetobacterales</taxon>
        <taxon>Acetobacteraceae</taxon>
        <taxon>Plastoroseomonas</taxon>
    </lineage>
</organism>
<protein>
    <submittedName>
        <fullName evidence="7">LysE family transporter</fullName>
    </submittedName>
</protein>
<evidence type="ECO:0000256" key="1">
    <source>
        <dbReference type="ARBA" id="ARBA00004651"/>
    </source>
</evidence>
<evidence type="ECO:0000313" key="8">
    <source>
        <dbReference type="Proteomes" id="UP001196870"/>
    </source>
</evidence>
<proteinExistence type="predicted"/>
<evidence type="ECO:0000256" key="6">
    <source>
        <dbReference type="SAM" id="Phobius"/>
    </source>
</evidence>
<evidence type="ECO:0000256" key="3">
    <source>
        <dbReference type="ARBA" id="ARBA00022692"/>
    </source>
</evidence>
<keyword evidence="5 6" id="KW-0472">Membrane</keyword>
<evidence type="ECO:0000256" key="5">
    <source>
        <dbReference type="ARBA" id="ARBA00023136"/>
    </source>
</evidence>
<dbReference type="RefSeq" id="WP_211850691.1">
    <property type="nucleotide sequence ID" value="NZ_JAAGBB010000002.1"/>
</dbReference>
<accession>A0ABS5ES20</accession>
<keyword evidence="8" id="KW-1185">Reference proteome</keyword>
<name>A0ABS5ES20_9PROT</name>
<sequence length="213" mass="22172">MSAAAALFAILGALLVGVISPGPSFVLVSRIAVTRSRLHGLAAALGMGIGGTIFAGLALLGLAALLSQVEWLHLSLKIAGGLYLAWLGIRIWRGAGDPLAPAQADAPQGASLFRSFSFGLLTQLSNPKAAIIYGSVFAAMLPASPPTWLVSALPPLVFAIETAWYAIVALAFSARHPRALYLRGKLWIDRLAGGVMTALGLRLLLDAVGTRRP</sequence>
<dbReference type="InterPro" id="IPR001123">
    <property type="entry name" value="LeuE-type"/>
</dbReference>
<dbReference type="Proteomes" id="UP001196870">
    <property type="component" value="Unassembled WGS sequence"/>
</dbReference>
<feature type="transmembrane region" description="Helical" evidence="6">
    <location>
        <begin position="156"/>
        <end position="174"/>
    </location>
</feature>